<feature type="transmembrane region" description="Helical" evidence="2">
    <location>
        <begin position="40"/>
        <end position="60"/>
    </location>
</feature>
<dbReference type="Proteomes" id="UP000199766">
    <property type="component" value="Unassembled WGS sequence"/>
</dbReference>
<evidence type="ECO:0000256" key="2">
    <source>
        <dbReference type="SAM" id="Phobius"/>
    </source>
</evidence>
<dbReference type="InterPro" id="IPR003594">
    <property type="entry name" value="HATPase_dom"/>
</dbReference>
<dbReference type="PANTHER" id="PTHR34220:SF9">
    <property type="entry name" value="SIGNAL TRANSDUCTION HISTIDINE KINASE INTERNAL REGION DOMAIN-CONTAINING PROTEIN"/>
    <property type="match status" value="1"/>
</dbReference>
<dbReference type="InterPro" id="IPR010559">
    <property type="entry name" value="Sig_transdc_His_kin_internal"/>
</dbReference>
<feature type="transmembrane region" description="Helical" evidence="2">
    <location>
        <begin position="72"/>
        <end position="92"/>
    </location>
</feature>
<dbReference type="RefSeq" id="WP_091452201.1">
    <property type="nucleotide sequence ID" value="NZ_FOGD01000001.1"/>
</dbReference>
<feature type="transmembrane region" description="Helical" evidence="2">
    <location>
        <begin position="112"/>
        <end position="132"/>
    </location>
</feature>
<evidence type="ECO:0000313" key="6">
    <source>
        <dbReference type="Proteomes" id="UP000199766"/>
    </source>
</evidence>
<dbReference type="AlphaFoldDB" id="A0A1H9FAM3"/>
<keyword evidence="6" id="KW-1185">Reference proteome</keyword>
<reference evidence="5 6" key="1">
    <citation type="submission" date="2016-10" db="EMBL/GenBank/DDBJ databases">
        <authorList>
            <person name="de Groot N.N."/>
        </authorList>
    </citation>
    <scope>NUCLEOTIDE SEQUENCE [LARGE SCALE GENOMIC DNA]</scope>
    <source>
        <strain evidence="5 6">ATCC 35958</strain>
    </source>
</reference>
<gene>
    <name evidence="5" type="ORF">SAMN02982919_00500</name>
</gene>
<dbReference type="Gene3D" id="3.30.565.10">
    <property type="entry name" value="Histidine kinase-like ATPase, C-terminal domain"/>
    <property type="match status" value="1"/>
</dbReference>
<evidence type="ECO:0000259" key="3">
    <source>
        <dbReference type="Pfam" id="PF02518"/>
    </source>
</evidence>
<dbReference type="OrthoDB" id="2514702at2"/>
<keyword evidence="2" id="KW-0472">Membrane</keyword>
<feature type="domain" description="Histidine kinase/HSP90-like ATPase" evidence="3">
    <location>
        <begin position="252"/>
        <end position="353"/>
    </location>
</feature>
<evidence type="ECO:0000256" key="1">
    <source>
        <dbReference type="SAM" id="Coils"/>
    </source>
</evidence>
<keyword evidence="2" id="KW-0812">Transmembrane</keyword>
<keyword evidence="1" id="KW-0175">Coiled coil</keyword>
<dbReference type="GO" id="GO:0016020">
    <property type="term" value="C:membrane"/>
    <property type="evidence" value="ECO:0007669"/>
    <property type="project" value="InterPro"/>
</dbReference>
<organism evidence="5 6">
    <name type="scientific">Giesbergeria anulus</name>
    <dbReference type="NCBI Taxonomy" id="180197"/>
    <lineage>
        <taxon>Bacteria</taxon>
        <taxon>Pseudomonadati</taxon>
        <taxon>Pseudomonadota</taxon>
        <taxon>Betaproteobacteria</taxon>
        <taxon>Burkholderiales</taxon>
        <taxon>Comamonadaceae</taxon>
        <taxon>Giesbergeria</taxon>
    </lineage>
</organism>
<dbReference type="PANTHER" id="PTHR34220">
    <property type="entry name" value="SENSOR HISTIDINE KINASE YPDA"/>
    <property type="match status" value="1"/>
</dbReference>
<evidence type="ECO:0000313" key="5">
    <source>
        <dbReference type="EMBL" id="SEQ34972.1"/>
    </source>
</evidence>
<keyword evidence="5" id="KW-0808">Transferase</keyword>
<feature type="domain" description="Signal transduction histidine kinase internal region" evidence="4">
    <location>
        <begin position="154"/>
        <end position="233"/>
    </location>
</feature>
<dbReference type="STRING" id="180197.SAMN02982919_00500"/>
<dbReference type="Pfam" id="PF06580">
    <property type="entry name" value="His_kinase"/>
    <property type="match status" value="1"/>
</dbReference>
<proteinExistence type="predicted"/>
<dbReference type="EMBL" id="FOGD01000001">
    <property type="protein sequence ID" value="SEQ34972.1"/>
    <property type="molecule type" value="Genomic_DNA"/>
</dbReference>
<keyword evidence="2" id="KW-1133">Transmembrane helix</keyword>
<dbReference type="InterPro" id="IPR050640">
    <property type="entry name" value="Bact_2-comp_sensor_kinase"/>
</dbReference>
<dbReference type="SUPFAM" id="SSF55874">
    <property type="entry name" value="ATPase domain of HSP90 chaperone/DNA topoisomerase II/histidine kinase"/>
    <property type="match status" value="1"/>
</dbReference>
<dbReference type="GO" id="GO:0000155">
    <property type="term" value="F:phosphorelay sensor kinase activity"/>
    <property type="evidence" value="ECO:0007669"/>
    <property type="project" value="InterPro"/>
</dbReference>
<evidence type="ECO:0000259" key="4">
    <source>
        <dbReference type="Pfam" id="PF06580"/>
    </source>
</evidence>
<sequence>MHHFDLRAFLGHGLATALCCGLIALALVFAQHSTWDVALVYSLSIGLISWLVIDLGRCWWCRAQAIAWPQGWRAGVLLALGISSGFVLGNALGDAYSGGGRPQALPLWPPHGAALTLAITVVASAVMSFFFYSRGKARFLETQMALAQRDAAQARLKLLEVQLEPHMVFNTLANLHILIATDPARAQTLLEHLIAYLRATLGGSRSTQHPLAEEFERVRDYLEIMAVRMGARLTYKLDLPDALRDLPVPPLLLQPLVENAIRHGLEPQVQGGHLLVQARVIEAAPTRLLQLQVLDNGVGLAATAAAPFPPQEGCHFGLAQVRERLSTLHGPAATLELAAVSAGGTSASITLPLLPETCPT</sequence>
<dbReference type="Pfam" id="PF02518">
    <property type="entry name" value="HATPase_c"/>
    <property type="match status" value="1"/>
</dbReference>
<protein>
    <submittedName>
        <fullName evidence="5">Histidine kinase</fullName>
    </submittedName>
</protein>
<keyword evidence="5" id="KW-0418">Kinase</keyword>
<dbReference type="InterPro" id="IPR036890">
    <property type="entry name" value="HATPase_C_sf"/>
</dbReference>
<name>A0A1H9FAM3_9BURK</name>
<accession>A0A1H9FAM3</accession>
<feature type="coiled-coil region" evidence="1">
    <location>
        <begin position="137"/>
        <end position="164"/>
    </location>
</feature>